<evidence type="ECO:0000313" key="7">
    <source>
        <dbReference type="EMBL" id="REH52110.1"/>
    </source>
</evidence>
<dbReference type="GO" id="GO:0008658">
    <property type="term" value="F:penicillin binding"/>
    <property type="evidence" value="ECO:0007669"/>
    <property type="project" value="InterPro"/>
</dbReference>
<dbReference type="InterPro" id="IPR005311">
    <property type="entry name" value="PBP_dimer"/>
</dbReference>
<dbReference type="SUPFAM" id="SSF56519">
    <property type="entry name" value="Penicillin binding protein dimerisation domain"/>
    <property type="match status" value="1"/>
</dbReference>
<evidence type="ECO:0000259" key="5">
    <source>
        <dbReference type="Pfam" id="PF00905"/>
    </source>
</evidence>
<evidence type="ECO:0000256" key="2">
    <source>
        <dbReference type="ARBA" id="ARBA00007171"/>
    </source>
</evidence>
<keyword evidence="8" id="KW-1185">Reference proteome</keyword>
<comment type="subcellular location">
    <subcellularLocation>
        <location evidence="1">Membrane</location>
    </subcellularLocation>
</comment>
<dbReference type="SUPFAM" id="SSF56601">
    <property type="entry name" value="beta-lactamase/transpeptidase-like"/>
    <property type="match status" value="1"/>
</dbReference>
<dbReference type="GO" id="GO:0051301">
    <property type="term" value="P:cell division"/>
    <property type="evidence" value="ECO:0007669"/>
    <property type="project" value="UniProtKB-KW"/>
</dbReference>
<dbReference type="EMBL" id="QUNO01000003">
    <property type="protein sequence ID" value="REH52110.1"/>
    <property type="molecule type" value="Genomic_DNA"/>
</dbReference>
<dbReference type="Pfam" id="PF03717">
    <property type="entry name" value="PBP_dimer"/>
    <property type="match status" value="1"/>
</dbReference>
<keyword evidence="7" id="KW-0132">Cell division</keyword>
<sequence>MPANRTAGGRPATRPRPVARGGPAPRPASGRKPRRGAPAGVGNHPTRIVLSRVLMVAVLVIAGVRLVQVQGFQADELSAAAERQRLTETTQQALRGQILDRNGTQLAFSVQTVSLSINPKQLKADWDSQTAVFKTFKLGDTYEQYTQGMADFIHQQLGDQAKAADMLAKIRDTGTTYALLVRDADPVKAGTITKLYTSIAPAQRQQRVYPDGSVASNVVGYANWREDAKTPQGLIGLENSLDDTLKGTNGSTLFDSANGNDDLQLPGSIREDQPAVPGSNVQLTIDADVQYQAQKMLNAYKVATGAADGSMVVMDAKTGEVYALAVTDGFDPNHYGDYKLEQLGDSAVTTPYEPGSVNKVVTAAGAIEYGVAQPDTVVDVQPSFKMADRTVTDAWGHGDVQMTLAGVIGKSSNIGTLEVAQKIGPDRFVDLLTKFGLGQKTGIGLPGESPGMVPPRSTWSGSTFANLPIGQGLSMTLLQMTGMYQAIANDGLRVPPRIIKSVTKADGTVVPQAKPEPVRVVSPQTAKTVRDMMRAVMQHDPKDTNQNGTGYPADLPGYQLSGKTGTAQQPDPALGGRYSSSKYWITFAGILPADNPRLVVGIMMDKPNYSIPKIGSSAAPLFHDIGSYLVQHFQIPMSPGEAPFQQLQLP</sequence>
<evidence type="ECO:0000256" key="3">
    <source>
        <dbReference type="ARBA" id="ARBA00023136"/>
    </source>
</evidence>
<dbReference type="PANTHER" id="PTHR30627:SF1">
    <property type="entry name" value="PEPTIDOGLYCAN D,D-TRANSPEPTIDASE FTSI"/>
    <property type="match status" value="1"/>
</dbReference>
<evidence type="ECO:0000313" key="8">
    <source>
        <dbReference type="Proteomes" id="UP000256269"/>
    </source>
</evidence>
<dbReference type="Gene3D" id="3.40.710.10">
    <property type="entry name" value="DD-peptidase/beta-lactamase superfamily"/>
    <property type="match status" value="1"/>
</dbReference>
<dbReference type="GO" id="GO:0071555">
    <property type="term" value="P:cell wall organization"/>
    <property type="evidence" value="ECO:0007669"/>
    <property type="project" value="TreeGrafter"/>
</dbReference>
<keyword evidence="3" id="KW-0472">Membrane</keyword>
<dbReference type="InterPro" id="IPR012338">
    <property type="entry name" value="Beta-lactam/transpept-like"/>
</dbReference>
<dbReference type="AlphaFoldDB" id="A0A3E0I0P2"/>
<dbReference type="Pfam" id="PF00905">
    <property type="entry name" value="Transpeptidase"/>
    <property type="match status" value="1"/>
</dbReference>
<feature type="domain" description="Penicillin-binding protein transpeptidase" evidence="5">
    <location>
        <begin position="309"/>
        <end position="625"/>
    </location>
</feature>
<organism evidence="7 8">
    <name type="scientific">Kutzneria buriramensis</name>
    <dbReference type="NCBI Taxonomy" id="1045776"/>
    <lineage>
        <taxon>Bacteria</taxon>
        <taxon>Bacillati</taxon>
        <taxon>Actinomycetota</taxon>
        <taxon>Actinomycetes</taxon>
        <taxon>Pseudonocardiales</taxon>
        <taxon>Pseudonocardiaceae</taxon>
        <taxon>Kutzneria</taxon>
    </lineage>
</organism>
<feature type="domain" description="Penicillin-binding protein dimerisation" evidence="6">
    <location>
        <begin position="91"/>
        <end position="254"/>
    </location>
</feature>
<gene>
    <name evidence="7" type="ORF">BCF44_103560</name>
</gene>
<dbReference type="OrthoDB" id="9789078at2"/>
<reference evidence="7 8" key="1">
    <citation type="submission" date="2018-08" db="EMBL/GenBank/DDBJ databases">
        <title>Genomic Encyclopedia of Archaeal and Bacterial Type Strains, Phase II (KMG-II): from individual species to whole genera.</title>
        <authorList>
            <person name="Goeker M."/>
        </authorList>
    </citation>
    <scope>NUCLEOTIDE SEQUENCE [LARGE SCALE GENOMIC DNA]</scope>
    <source>
        <strain evidence="7 8">DSM 45791</strain>
    </source>
</reference>
<protein>
    <submittedName>
        <fullName evidence="7">Cell division protein FtsI (Penicillin-binding protein 3)</fullName>
    </submittedName>
</protein>
<comment type="caution">
    <text evidence="7">The sequence shown here is derived from an EMBL/GenBank/DDBJ whole genome shotgun (WGS) entry which is preliminary data.</text>
</comment>
<keyword evidence="7" id="KW-0131">Cell cycle</keyword>
<name>A0A3E0I0P2_9PSEU</name>
<evidence type="ECO:0000259" key="6">
    <source>
        <dbReference type="Pfam" id="PF03717"/>
    </source>
</evidence>
<proteinExistence type="inferred from homology"/>
<dbReference type="Gene3D" id="3.30.450.330">
    <property type="match status" value="1"/>
</dbReference>
<accession>A0A3E0I0P2</accession>
<dbReference type="InterPro" id="IPR001460">
    <property type="entry name" value="PCN-bd_Tpept"/>
</dbReference>
<dbReference type="InterPro" id="IPR036138">
    <property type="entry name" value="PBP_dimer_sf"/>
</dbReference>
<evidence type="ECO:0000256" key="1">
    <source>
        <dbReference type="ARBA" id="ARBA00004370"/>
    </source>
</evidence>
<dbReference type="Proteomes" id="UP000256269">
    <property type="component" value="Unassembled WGS sequence"/>
</dbReference>
<dbReference type="GO" id="GO:0005886">
    <property type="term" value="C:plasma membrane"/>
    <property type="evidence" value="ECO:0007669"/>
    <property type="project" value="TreeGrafter"/>
</dbReference>
<evidence type="ECO:0000256" key="4">
    <source>
        <dbReference type="SAM" id="MobiDB-lite"/>
    </source>
</evidence>
<dbReference type="InterPro" id="IPR050515">
    <property type="entry name" value="Beta-lactam/transpept"/>
</dbReference>
<dbReference type="Gene3D" id="3.90.1310.10">
    <property type="entry name" value="Penicillin-binding protein 2a (Domain 2)"/>
    <property type="match status" value="1"/>
</dbReference>
<feature type="compositionally biased region" description="Low complexity" evidence="4">
    <location>
        <begin position="1"/>
        <end position="28"/>
    </location>
</feature>
<comment type="similarity">
    <text evidence="2">Belongs to the transpeptidase family.</text>
</comment>
<dbReference type="RefSeq" id="WP_116174095.1">
    <property type="nucleotide sequence ID" value="NZ_CP144375.1"/>
</dbReference>
<feature type="region of interest" description="Disordered" evidence="4">
    <location>
        <begin position="1"/>
        <end position="43"/>
    </location>
</feature>
<dbReference type="PANTHER" id="PTHR30627">
    <property type="entry name" value="PEPTIDOGLYCAN D,D-TRANSPEPTIDASE"/>
    <property type="match status" value="1"/>
</dbReference>